<evidence type="ECO:0000256" key="1">
    <source>
        <dbReference type="ARBA" id="ARBA00006917"/>
    </source>
</evidence>
<dbReference type="EMBL" id="MCOG01000181">
    <property type="protein sequence ID" value="ORY29177.1"/>
    <property type="molecule type" value="Genomic_DNA"/>
</dbReference>
<feature type="repeat" description="WD" evidence="4">
    <location>
        <begin position="17"/>
        <end position="52"/>
    </location>
</feature>
<dbReference type="InterPro" id="IPR020472">
    <property type="entry name" value="WD40_PAC1"/>
</dbReference>
<reference evidence="6 7" key="1">
    <citation type="submission" date="2016-08" db="EMBL/GenBank/DDBJ databases">
        <title>A Parts List for Fungal Cellulosomes Revealed by Comparative Genomics.</title>
        <authorList>
            <consortium name="DOE Joint Genome Institute"/>
            <person name="Haitjema C.H."/>
            <person name="Gilmore S.P."/>
            <person name="Henske J.K."/>
            <person name="Solomon K.V."/>
            <person name="De Groot R."/>
            <person name="Kuo A."/>
            <person name="Mondo S.J."/>
            <person name="Salamov A.A."/>
            <person name="Labutti K."/>
            <person name="Zhao Z."/>
            <person name="Chiniquy J."/>
            <person name="Barry K."/>
            <person name="Brewer H.M."/>
            <person name="Purvine S.O."/>
            <person name="Wright A.T."/>
            <person name="Boxma B."/>
            <person name="Van Alen T."/>
            <person name="Hackstein J.H."/>
            <person name="Baker S.E."/>
            <person name="Grigoriev I.V."/>
            <person name="O'Malley M.A."/>
        </authorList>
    </citation>
    <scope>NUCLEOTIDE SEQUENCE [LARGE SCALE GENOMIC DNA]</scope>
    <source>
        <strain evidence="6 7">G1</strain>
    </source>
</reference>
<comment type="similarity">
    <text evidence="1">Belongs to the WD repeat WDR48 family.</text>
</comment>
<keyword evidence="7" id="KW-1185">Reference proteome</keyword>
<name>A0A1Y2B3X3_9FUNG</name>
<keyword evidence="2 4" id="KW-0853">WD repeat</keyword>
<organism evidence="6 7">
    <name type="scientific">Neocallimastix californiae</name>
    <dbReference type="NCBI Taxonomy" id="1754190"/>
    <lineage>
        <taxon>Eukaryota</taxon>
        <taxon>Fungi</taxon>
        <taxon>Fungi incertae sedis</taxon>
        <taxon>Chytridiomycota</taxon>
        <taxon>Chytridiomycota incertae sedis</taxon>
        <taxon>Neocallimastigomycetes</taxon>
        <taxon>Neocallimastigales</taxon>
        <taxon>Neocallimastigaceae</taxon>
        <taxon>Neocallimastix</taxon>
    </lineage>
</organism>
<dbReference type="InterPro" id="IPR015943">
    <property type="entry name" value="WD40/YVTN_repeat-like_dom_sf"/>
</dbReference>
<dbReference type="GO" id="GO:0000724">
    <property type="term" value="P:double-strand break repair via homologous recombination"/>
    <property type="evidence" value="ECO:0007669"/>
    <property type="project" value="TreeGrafter"/>
</dbReference>
<feature type="repeat" description="WD" evidence="4">
    <location>
        <begin position="267"/>
        <end position="301"/>
    </location>
</feature>
<dbReference type="Pfam" id="PF00400">
    <property type="entry name" value="WD40"/>
    <property type="match status" value="4"/>
</dbReference>
<feature type="compositionally biased region" description="Polar residues" evidence="5">
    <location>
        <begin position="862"/>
        <end position="893"/>
    </location>
</feature>
<gene>
    <name evidence="6" type="ORF">LY90DRAFT_673946</name>
</gene>
<evidence type="ECO:0000256" key="3">
    <source>
        <dbReference type="ARBA" id="ARBA00022737"/>
    </source>
</evidence>
<comment type="caution">
    <text evidence="6">The sequence shown here is derived from an EMBL/GenBank/DDBJ whole genome shotgun (WGS) entry which is preliminary data.</text>
</comment>
<feature type="region of interest" description="Disordered" evidence="5">
    <location>
        <begin position="748"/>
        <end position="893"/>
    </location>
</feature>
<dbReference type="Gene3D" id="2.130.10.10">
    <property type="entry name" value="YVTN repeat-like/Quinoprotein amine dehydrogenase"/>
    <property type="match status" value="2"/>
</dbReference>
<dbReference type="PROSITE" id="PS50294">
    <property type="entry name" value="WD_REPEATS_REGION"/>
    <property type="match status" value="4"/>
</dbReference>
<feature type="compositionally biased region" description="Low complexity" evidence="5">
    <location>
        <begin position="822"/>
        <end position="837"/>
    </location>
</feature>
<feature type="compositionally biased region" description="Low complexity" evidence="5">
    <location>
        <begin position="1012"/>
        <end position="1025"/>
    </location>
</feature>
<feature type="compositionally biased region" description="Polar residues" evidence="5">
    <location>
        <begin position="803"/>
        <end position="814"/>
    </location>
</feature>
<protein>
    <submittedName>
        <fullName evidence="6">WD40 repeat-like protein</fullName>
    </submittedName>
</protein>
<feature type="compositionally biased region" description="Polar residues" evidence="5">
    <location>
        <begin position="785"/>
        <end position="795"/>
    </location>
</feature>
<dbReference type="OrthoDB" id="2421129at2759"/>
<dbReference type="Pfam" id="PF11816">
    <property type="entry name" value="DUF3337"/>
    <property type="match status" value="1"/>
</dbReference>
<feature type="repeat" description="WD" evidence="4">
    <location>
        <begin position="214"/>
        <end position="255"/>
    </location>
</feature>
<dbReference type="InterPro" id="IPR036322">
    <property type="entry name" value="WD40_repeat_dom_sf"/>
</dbReference>
<dbReference type="STRING" id="1754190.A0A1Y2B3X3"/>
<feature type="compositionally biased region" description="Basic and acidic residues" evidence="5">
    <location>
        <begin position="979"/>
        <end position="988"/>
    </location>
</feature>
<dbReference type="InterPro" id="IPR021772">
    <property type="entry name" value="WDR48/Bun107"/>
</dbReference>
<dbReference type="PROSITE" id="PS50082">
    <property type="entry name" value="WD_REPEATS_2"/>
    <property type="match status" value="5"/>
</dbReference>
<feature type="repeat" description="WD" evidence="4">
    <location>
        <begin position="172"/>
        <end position="213"/>
    </location>
</feature>
<dbReference type="SUPFAM" id="SSF50978">
    <property type="entry name" value="WD40 repeat-like"/>
    <property type="match status" value="1"/>
</dbReference>
<dbReference type="InterPro" id="IPR051246">
    <property type="entry name" value="WDR48"/>
</dbReference>
<feature type="repeat" description="WD" evidence="4">
    <location>
        <begin position="302"/>
        <end position="335"/>
    </location>
</feature>
<evidence type="ECO:0000313" key="6">
    <source>
        <dbReference type="EMBL" id="ORY29177.1"/>
    </source>
</evidence>
<feature type="region of interest" description="Disordered" evidence="5">
    <location>
        <begin position="951"/>
        <end position="1025"/>
    </location>
</feature>
<sequence>MVVKQKISYVVRENYNEVGHNSGINSLALDTQTPGGILYSAGKDSKINSWNLHLNDDNLNSYYIRQENIDNGVIENPQPYEGSLGGDVPQIDVDNIEYNESPDSVKDFSIVKNFHSEEVTRTNSFQNLSLENSATAIAIKNNIHKLKQKNSQHFDLRRKKCVTQTPTFNKGYWYHSDWVNDIVLTANKDHFVSASSDRSIYIWDVNNNIPSTRIGFHKDDVRVLAYSPKCNWVASGGFDQRVLFWDLGEGRAVPIFGSDDSLTQASIYSIATNTEGNVLVTGSPERIVRIWDTRTGKQVLKLTGHSDNVRALIISEDGKWVLSGSSDTTIKLWSIANVKRCVMTYSHYSDSVWSLTSNDPYLKTFWAGGRDGNITKINQSSNYDYNNQYDSDYGDCVLVCKENSGVVKLAAIDNGYIYAATSSSNINCWRDIPLSTHSLKAYKNQNSDDFEKITIQKSSIITQPNDIINDSLYTFNQIQSVASVDTRSISLNNNYYDNDFSSRQTFDDVVDPVPIFSTPEATITGKPPIIKFTMLNDRRHVLTQDAEKNVEEWDIILCKKSKIFGKVDYDKILKEINKRIFTENWCSLDIHTGALTVSMIPNKLFDSLIYYDECFEDMLVPDSLVDSRVNVGRWVLTNLMYNFVMTVSKDSENDNKLTVKTDIDMLNEKNTNNGNESAKLDPSSSSIRCLTPLVTEDSSSIPESLGDPSLISLGRNESLKITNISRGSSQKIAVNSVKSASSCMFPELKGECSDEEDDDESSSFNQLDNEANQTLESSKTRDSTLDQNIPSSTENSEAKEASGNLTAQSTSIKNNDNKDTSSEPTTSETNNTNNISENSEKPSTNQTNNTNNILENSEKPSSDQTNTSNYLVPPSVSTGVSKETSNNDGSSYINTLSDEKLSVQSSAQSTPVISKKGSLSASNSLQLTPLTSLASKDKLEVSLKKSNSSINNNATVAAPTSDIGHRKSISSETSGSQLKTKEKSERSFIRMIRSHVHIRSTSATRQKDGKKSANSSSSSIKLQNSSVNTTATANVNVAPLNSVAKVIPEPKTDGPINFAETPFIKLPDEVPVIISSLESDDAITYIDQDRETIRSLGDPNTTKYLCESSILPKWAYDCVVNKKIPNIEVKKVNFVLKPYPGSNMPSLPLGNNHLCANRMLRIRKVISYVVDKLNLTKIPKTNKASNVSLSELNSTSIDGVKAENWIEILCNDEVLDPSTTLATCRNHYQKSSGDVILLYRYIIKEIK</sequence>
<dbReference type="Proteomes" id="UP000193920">
    <property type="component" value="Unassembled WGS sequence"/>
</dbReference>
<evidence type="ECO:0000256" key="5">
    <source>
        <dbReference type="SAM" id="MobiDB-lite"/>
    </source>
</evidence>
<accession>A0A1Y2B3X3</accession>
<dbReference type="CDD" id="cd00200">
    <property type="entry name" value="WD40"/>
    <property type="match status" value="1"/>
</dbReference>
<dbReference type="PANTHER" id="PTHR19862:SF14">
    <property type="entry name" value="WD REPEAT-CONTAINING PROTEIN 48"/>
    <property type="match status" value="1"/>
</dbReference>
<evidence type="ECO:0000256" key="4">
    <source>
        <dbReference type="PROSITE-ProRule" id="PRU00221"/>
    </source>
</evidence>
<evidence type="ECO:0000313" key="7">
    <source>
        <dbReference type="Proteomes" id="UP000193920"/>
    </source>
</evidence>
<dbReference type="AlphaFoldDB" id="A0A1Y2B3X3"/>
<dbReference type="PRINTS" id="PR00320">
    <property type="entry name" value="GPROTEINBRPT"/>
</dbReference>
<evidence type="ECO:0000256" key="2">
    <source>
        <dbReference type="ARBA" id="ARBA00022574"/>
    </source>
</evidence>
<feature type="compositionally biased region" description="Polar residues" evidence="5">
    <location>
        <begin position="764"/>
        <end position="777"/>
    </location>
</feature>
<dbReference type="PROSITE" id="PS00678">
    <property type="entry name" value="WD_REPEATS_1"/>
    <property type="match status" value="2"/>
</dbReference>
<proteinExistence type="inferred from homology"/>
<dbReference type="InterPro" id="IPR019775">
    <property type="entry name" value="WD40_repeat_CS"/>
</dbReference>
<dbReference type="InterPro" id="IPR001680">
    <property type="entry name" value="WD40_rpt"/>
</dbReference>
<dbReference type="PANTHER" id="PTHR19862">
    <property type="entry name" value="WD REPEAT-CONTAINING PROTEIN 48"/>
    <property type="match status" value="1"/>
</dbReference>
<dbReference type="GO" id="GO:0043130">
    <property type="term" value="F:ubiquitin binding"/>
    <property type="evidence" value="ECO:0007669"/>
    <property type="project" value="TreeGrafter"/>
</dbReference>
<dbReference type="SMART" id="SM00320">
    <property type="entry name" value="WD40"/>
    <property type="match status" value="7"/>
</dbReference>
<keyword evidence="3" id="KW-0677">Repeat</keyword>